<accession>A0AA39TY61</accession>
<dbReference type="PANTHER" id="PTHR42103:SF2">
    <property type="entry name" value="AB HYDROLASE-1 DOMAIN-CONTAINING PROTEIN"/>
    <property type="match status" value="1"/>
</dbReference>
<dbReference type="SUPFAM" id="SSF53474">
    <property type="entry name" value="alpha/beta-Hydrolases"/>
    <property type="match status" value="1"/>
</dbReference>
<dbReference type="GO" id="GO:0016787">
    <property type="term" value="F:hydrolase activity"/>
    <property type="evidence" value="ECO:0007669"/>
    <property type="project" value="UniProtKB-KW"/>
</dbReference>
<reference evidence="1" key="1">
    <citation type="submission" date="2023-06" db="EMBL/GenBank/DDBJ databases">
        <authorList>
            <consortium name="Lawrence Berkeley National Laboratory"/>
            <person name="Ahrendt S."/>
            <person name="Sahu N."/>
            <person name="Indic B."/>
            <person name="Wong-Bajracharya J."/>
            <person name="Merenyi Z."/>
            <person name="Ke H.-M."/>
            <person name="Monk M."/>
            <person name="Kocsube S."/>
            <person name="Drula E."/>
            <person name="Lipzen A."/>
            <person name="Balint B."/>
            <person name="Henrissat B."/>
            <person name="Andreopoulos B."/>
            <person name="Martin F.M."/>
            <person name="Harder C.B."/>
            <person name="Rigling D."/>
            <person name="Ford K.L."/>
            <person name="Foster G.D."/>
            <person name="Pangilinan J."/>
            <person name="Papanicolaou A."/>
            <person name="Barry K."/>
            <person name="LaButti K."/>
            <person name="Viragh M."/>
            <person name="Koriabine M."/>
            <person name="Yan M."/>
            <person name="Riley R."/>
            <person name="Champramary S."/>
            <person name="Plett K.L."/>
            <person name="Tsai I.J."/>
            <person name="Slot J."/>
            <person name="Sipos G."/>
            <person name="Plett J."/>
            <person name="Nagy L.G."/>
            <person name="Grigoriev I.V."/>
        </authorList>
    </citation>
    <scope>NUCLEOTIDE SEQUENCE</scope>
    <source>
        <strain evidence="1">HWK02</strain>
    </source>
</reference>
<dbReference type="EMBL" id="JAUEPU010000004">
    <property type="protein sequence ID" value="KAK0503591.1"/>
    <property type="molecule type" value="Genomic_DNA"/>
</dbReference>
<dbReference type="Gene3D" id="3.40.50.1820">
    <property type="entry name" value="alpha/beta hydrolase"/>
    <property type="match status" value="1"/>
</dbReference>
<dbReference type="Proteomes" id="UP001175228">
    <property type="component" value="Unassembled WGS sequence"/>
</dbReference>
<organism evidence="1 2">
    <name type="scientific">Armillaria luteobubalina</name>
    <dbReference type="NCBI Taxonomy" id="153913"/>
    <lineage>
        <taxon>Eukaryota</taxon>
        <taxon>Fungi</taxon>
        <taxon>Dikarya</taxon>
        <taxon>Basidiomycota</taxon>
        <taxon>Agaricomycotina</taxon>
        <taxon>Agaricomycetes</taxon>
        <taxon>Agaricomycetidae</taxon>
        <taxon>Agaricales</taxon>
        <taxon>Marasmiineae</taxon>
        <taxon>Physalacriaceae</taxon>
        <taxon>Armillaria</taxon>
    </lineage>
</organism>
<comment type="caution">
    <text evidence="1">The sequence shown here is derived from an EMBL/GenBank/DDBJ whole genome shotgun (WGS) entry which is preliminary data.</text>
</comment>
<dbReference type="InterPro" id="IPR029058">
    <property type="entry name" value="AB_hydrolase_fold"/>
</dbReference>
<keyword evidence="2" id="KW-1185">Reference proteome</keyword>
<proteinExistence type="predicted"/>
<dbReference type="PANTHER" id="PTHR42103">
    <property type="entry name" value="ALPHA/BETA-HYDROLASES SUPERFAMILY PROTEIN"/>
    <property type="match status" value="1"/>
</dbReference>
<evidence type="ECO:0000313" key="1">
    <source>
        <dbReference type="EMBL" id="KAK0503591.1"/>
    </source>
</evidence>
<name>A0AA39TY61_9AGAR</name>
<sequence>MHINLSTGITVEAELTSPSDAGQNHSDGGNNLAIFLHPWSWLGGHMQDPVASLLMDVFEAHRSQYYLLRYNSRGVGKSSGWPSLTGLSEGEDLRALVQWAFGTIRNIKSLVIVGYSHGSLIASLHSALPSTSTRVSHILLSYPLGPRGWLTAFRSNVYDTALKDLLSSPEAHVLVVFGDQDNFTSISKYERWTKELQTLTGTDTQRLEIVRVDGASHFWRGRDERVLTAAVVERWLQRATVIITVSFEYVGILSVAALPEIRQHTTAIQVTDPKGTLLLYYMSLSVSHCIRKLHKSMVTNMKLIFDCFIFKQSMLVS</sequence>
<gene>
    <name evidence="1" type="ORF">EDD18DRAFT_1063807</name>
</gene>
<keyword evidence="1" id="KW-0378">Hydrolase</keyword>
<protein>
    <submittedName>
        <fullName evidence="1">Alpha/Beta hydrolase protein</fullName>
    </submittedName>
</protein>
<dbReference type="AlphaFoldDB" id="A0AA39TY61"/>
<evidence type="ECO:0000313" key="2">
    <source>
        <dbReference type="Proteomes" id="UP001175228"/>
    </source>
</evidence>